<reference evidence="2" key="1">
    <citation type="submission" date="2017-06" db="EMBL/GenBank/DDBJ databases">
        <authorList>
            <person name="Cremers G."/>
        </authorList>
    </citation>
    <scope>NUCLEOTIDE SEQUENCE [LARGE SCALE GENOMIC DNA]</scope>
</reference>
<dbReference type="AlphaFoldDB" id="A0A284VR99"/>
<evidence type="ECO:0000313" key="1">
    <source>
        <dbReference type="EMBL" id="SNQ61729.1"/>
    </source>
</evidence>
<accession>A0A284VR99</accession>
<gene>
    <name evidence="1" type="ORF">MNV_480024</name>
</gene>
<name>A0A284VR99_9EURY</name>
<evidence type="ECO:0000313" key="2">
    <source>
        <dbReference type="Proteomes" id="UP000218615"/>
    </source>
</evidence>
<organism evidence="1 2">
    <name type="scientific">Candidatus Methanoperedens nitratireducens</name>
    <dbReference type="NCBI Taxonomy" id="1392998"/>
    <lineage>
        <taxon>Archaea</taxon>
        <taxon>Methanobacteriati</taxon>
        <taxon>Methanobacteriota</taxon>
        <taxon>Stenosarchaea group</taxon>
        <taxon>Methanomicrobia</taxon>
        <taxon>Methanosarcinales</taxon>
        <taxon>ANME-2 cluster</taxon>
        <taxon>Candidatus Methanoperedentaceae</taxon>
        <taxon>Candidatus Methanoperedens</taxon>
    </lineage>
</organism>
<proteinExistence type="predicted"/>
<sequence>MVGIKVKYQVCALPLLLLHRPCAGIFVIRSRMIHMRRDHTPQIFKRLAFRGKSLVAAHHNLRQLVKKDKTPFAPGKLRGQNEGGSLVVIPEPFLEELLCPEVHEVLYIVLYT</sequence>
<keyword evidence="2" id="KW-1185">Reference proteome</keyword>
<dbReference type="EMBL" id="FZMP01000194">
    <property type="protein sequence ID" value="SNQ61729.1"/>
    <property type="molecule type" value="Genomic_DNA"/>
</dbReference>
<dbReference type="Proteomes" id="UP000218615">
    <property type="component" value="Unassembled WGS sequence"/>
</dbReference>
<protein>
    <submittedName>
        <fullName evidence="1">Uncharacterized protein</fullName>
    </submittedName>
</protein>